<dbReference type="Gene3D" id="3.90.660.10">
    <property type="match status" value="1"/>
</dbReference>
<dbReference type="SUPFAM" id="SSF51905">
    <property type="entry name" value="FAD/NAD(P)-binding domain"/>
    <property type="match status" value="2"/>
</dbReference>
<dbReference type="Pfam" id="PF13450">
    <property type="entry name" value="NAD_binding_8"/>
    <property type="match status" value="1"/>
</dbReference>
<dbReference type="Gene3D" id="3.50.50.60">
    <property type="entry name" value="FAD/NAD(P)-binding domain"/>
    <property type="match status" value="2"/>
</dbReference>
<dbReference type="EMBL" id="JAQIZT010000007">
    <property type="protein sequence ID" value="KAJ6991038.1"/>
    <property type="molecule type" value="Genomic_DNA"/>
</dbReference>
<proteinExistence type="inferred from homology"/>
<gene>
    <name evidence="9" type="ORF">NC653_019302</name>
</gene>
<dbReference type="GO" id="GO:0001735">
    <property type="term" value="F:prenylcysteine oxidase activity"/>
    <property type="evidence" value="ECO:0007669"/>
    <property type="project" value="InterPro"/>
</dbReference>
<keyword evidence="4" id="KW-0732">Signal</keyword>
<name>A0AAD6VX38_9ROSI</name>
<keyword evidence="3" id="KW-0285">Flavoprotein</keyword>
<dbReference type="GO" id="GO:0030327">
    <property type="term" value="P:prenylated protein catabolic process"/>
    <property type="evidence" value="ECO:0007669"/>
    <property type="project" value="TreeGrafter"/>
</dbReference>
<dbReference type="Gene3D" id="1.10.405.10">
    <property type="entry name" value="Guanine Nucleotide Dissociation Inhibitor, domain 1"/>
    <property type="match status" value="1"/>
</dbReference>
<protein>
    <recommendedName>
        <fullName evidence="8">Prenylcysteine lyase domain-containing protein</fullName>
    </recommendedName>
</protein>
<dbReference type="FunFam" id="3.50.50.60:FF:000430">
    <property type="entry name" value="Farnesylcysteine lyase"/>
    <property type="match status" value="1"/>
</dbReference>
<dbReference type="InterPro" id="IPR010795">
    <property type="entry name" value="Prenylcys_lyase"/>
</dbReference>
<keyword evidence="5" id="KW-0274">FAD</keyword>
<organism evidence="9 10">
    <name type="scientific">Populus alba x Populus x berolinensis</name>
    <dbReference type="NCBI Taxonomy" id="444605"/>
    <lineage>
        <taxon>Eukaryota</taxon>
        <taxon>Viridiplantae</taxon>
        <taxon>Streptophyta</taxon>
        <taxon>Embryophyta</taxon>
        <taxon>Tracheophyta</taxon>
        <taxon>Spermatophyta</taxon>
        <taxon>Magnoliopsida</taxon>
        <taxon>eudicotyledons</taxon>
        <taxon>Gunneridae</taxon>
        <taxon>Pentapetalae</taxon>
        <taxon>rosids</taxon>
        <taxon>fabids</taxon>
        <taxon>Malpighiales</taxon>
        <taxon>Salicaceae</taxon>
        <taxon>Saliceae</taxon>
        <taxon>Populus</taxon>
    </lineage>
</organism>
<reference evidence="9" key="1">
    <citation type="journal article" date="2023" name="Mol. Ecol. Resour.">
        <title>Chromosome-level genome assembly of a triploid poplar Populus alba 'Berolinensis'.</title>
        <authorList>
            <person name="Chen S."/>
            <person name="Yu Y."/>
            <person name="Wang X."/>
            <person name="Wang S."/>
            <person name="Zhang T."/>
            <person name="Zhou Y."/>
            <person name="He R."/>
            <person name="Meng N."/>
            <person name="Wang Y."/>
            <person name="Liu W."/>
            <person name="Liu Z."/>
            <person name="Liu J."/>
            <person name="Guo Q."/>
            <person name="Huang H."/>
            <person name="Sederoff R.R."/>
            <person name="Wang G."/>
            <person name="Qu G."/>
            <person name="Chen S."/>
        </authorList>
    </citation>
    <scope>NUCLEOTIDE SEQUENCE</scope>
    <source>
        <strain evidence="9">SC-2020</strain>
    </source>
</reference>
<dbReference type="GO" id="GO:0030328">
    <property type="term" value="P:prenylcysteine catabolic process"/>
    <property type="evidence" value="ECO:0007669"/>
    <property type="project" value="InterPro"/>
</dbReference>
<dbReference type="Proteomes" id="UP001164929">
    <property type="component" value="Chromosome 7"/>
</dbReference>
<dbReference type="InterPro" id="IPR017046">
    <property type="entry name" value="Prenylcysteine_Oxase1"/>
</dbReference>
<comment type="similarity">
    <text evidence="2">Belongs to the prenylcysteine oxidase family.</text>
</comment>
<accession>A0AAD6VX38</accession>
<evidence type="ECO:0000256" key="4">
    <source>
        <dbReference type="ARBA" id="ARBA00022729"/>
    </source>
</evidence>
<dbReference type="AlphaFoldDB" id="A0AAD6VX38"/>
<dbReference type="Pfam" id="PF07156">
    <property type="entry name" value="Prenylcys_lyase"/>
    <property type="match status" value="2"/>
</dbReference>
<evidence type="ECO:0000256" key="7">
    <source>
        <dbReference type="ARBA" id="ARBA00023180"/>
    </source>
</evidence>
<comment type="caution">
    <text evidence="9">The sequence shown here is derived from an EMBL/GenBank/DDBJ whole genome shotgun (WGS) entry which is preliminary data.</text>
</comment>
<evidence type="ECO:0000313" key="10">
    <source>
        <dbReference type="Proteomes" id="UP001164929"/>
    </source>
</evidence>
<dbReference type="GO" id="GO:0007034">
    <property type="term" value="P:vacuolar transport"/>
    <property type="evidence" value="ECO:0007669"/>
    <property type="project" value="InterPro"/>
</dbReference>
<evidence type="ECO:0000256" key="2">
    <source>
        <dbReference type="ARBA" id="ARBA00009967"/>
    </source>
</evidence>
<evidence type="ECO:0000256" key="5">
    <source>
        <dbReference type="ARBA" id="ARBA00022827"/>
    </source>
</evidence>
<keyword evidence="6" id="KW-0560">Oxidoreductase</keyword>
<evidence type="ECO:0000259" key="8">
    <source>
        <dbReference type="Pfam" id="PF07156"/>
    </source>
</evidence>
<feature type="domain" description="Prenylcysteine lyase" evidence="8">
    <location>
        <begin position="596"/>
        <end position="833"/>
    </location>
</feature>
<evidence type="ECO:0000256" key="3">
    <source>
        <dbReference type="ARBA" id="ARBA00022630"/>
    </source>
</evidence>
<feature type="domain" description="Prenylcysteine lyase" evidence="8">
    <location>
        <begin position="210"/>
        <end position="540"/>
    </location>
</feature>
<evidence type="ECO:0000256" key="6">
    <source>
        <dbReference type="ARBA" id="ARBA00023002"/>
    </source>
</evidence>
<keyword evidence="10" id="KW-1185">Reference proteome</keyword>
<dbReference type="PANTHER" id="PTHR15944">
    <property type="entry name" value="FARNESYLCYSTEINE LYASE"/>
    <property type="match status" value="1"/>
</dbReference>
<dbReference type="PANTHER" id="PTHR15944:SF0">
    <property type="entry name" value="PRENYLCYSTEINE LYASE DOMAIN-CONTAINING PROTEIN"/>
    <property type="match status" value="1"/>
</dbReference>
<dbReference type="InterPro" id="IPR036188">
    <property type="entry name" value="FAD/NAD-bd_sf"/>
</dbReference>
<keyword evidence="7" id="KW-0325">Glycoprotein</keyword>
<evidence type="ECO:0000313" key="9">
    <source>
        <dbReference type="EMBL" id="KAJ6991038.1"/>
    </source>
</evidence>
<evidence type="ECO:0000256" key="1">
    <source>
        <dbReference type="ARBA" id="ARBA00001974"/>
    </source>
</evidence>
<comment type="cofactor">
    <cofactor evidence="1">
        <name>FAD</name>
        <dbReference type="ChEBI" id="CHEBI:57692"/>
    </cofactor>
</comment>
<dbReference type="Pfam" id="PF03357">
    <property type="entry name" value="Snf7"/>
    <property type="match status" value="1"/>
</dbReference>
<sequence length="856" mass="94085">MVSFIAHSFVESITHGFNQRTRPRSKTHGTLEEAAKPKPVEGRGHWFYVYYHYKKLVVTRQRVNMFLFSLKIFSLLALFSFTFPHTSSSTAAGGDGATVCIIGSGIGGSSVAHFLRQYSTSHHPKILIFERHAIVGGRIASVTIGGDALEAGASILHPKNYHASNYTNLLNLTRKRPSSSEGSFSLGIWDGNGFVVKTLNLKSKWGIVNKIVSFFNGIYLFTRYGFSLVKMEGFVDETVSKFLKYYEGVETRPVFESVEEMLKWAGLFNLTGKSLTEELVDGVKLSPLLIKELVTVITRVNYGQGVNISGLAGAVSLAGSGRGVWAVEGGNWQIAAGLINSSDVELYLHEEIDSISYLGEYYELNSTKGNTYSCEVAVVATPLDESSIQFSPPVSVPMRPLQHTHATFVRGLVNPVYFGLKAVSEIPELVATIEDPRLPFTSISILKCYNETDMTYKIFSRQAMTDALLDSIFSVRKETVRINWGAYPHYKAPEKFAPIILDGKHLYYVNAFENAASTVETSAVAAENIARLILSRFFGKDSSCPSAIKRTSCSSAEALHPDTNIDDVGKTMDEINEQTENMKQIQEALSSPIGASKYVNISGLAGAVSLAGSGGGLWAVEGGNWQMAAGLINSSDVELHLHEEIDSISYLGEYYELNSTKGNSYSCEVAVVATPLDESSIQFSPPVSVPTRQLQHTHATFVRGLVNHVYFGLKAVSEIPELVATIEDPGLPFTSISILRCYNETDMTYKIFSRQAMTDALLDSIFSVRKETVRINWGAYPHYKAPERFAPFILDGKHLYYVNAFENAASTMETSAVAAENIARLILSRFFGKDSSCPSDLKRTSCSSAETLHSDM</sequence>
<dbReference type="InterPro" id="IPR005024">
    <property type="entry name" value="Snf7_fam"/>
</dbReference>